<accession>A0AAV4FCU8</accession>
<keyword evidence="2" id="KW-1185">Reference proteome</keyword>
<protein>
    <submittedName>
        <fullName evidence="1">Uncharacterized protein</fullName>
    </submittedName>
</protein>
<dbReference type="AlphaFoldDB" id="A0AAV4FCU8"/>
<evidence type="ECO:0000313" key="1">
    <source>
        <dbReference type="EMBL" id="GFR70710.1"/>
    </source>
</evidence>
<sequence>MRVGFKRDIEESDLWPLDPYLESDSHVPEFNRLWKEEVDRTKVEQPETVEYSKISNRIRSRSSKAERQPLLGMDHNSRISDFNEVSALPRRIM</sequence>
<organism evidence="1 2">
    <name type="scientific">Elysia marginata</name>
    <dbReference type="NCBI Taxonomy" id="1093978"/>
    <lineage>
        <taxon>Eukaryota</taxon>
        <taxon>Metazoa</taxon>
        <taxon>Spiralia</taxon>
        <taxon>Lophotrochozoa</taxon>
        <taxon>Mollusca</taxon>
        <taxon>Gastropoda</taxon>
        <taxon>Heterobranchia</taxon>
        <taxon>Euthyneura</taxon>
        <taxon>Panpulmonata</taxon>
        <taxon>Sacoglossa</taxon>
        <taxon>Placobranchoidea</taxon>
        <taxon>Plakobranchidae</taxon>
        <taxon>Elysia</taxon>
    </lineage>
</organism>
<proteinExistence type="predicted"/>
<name>A0AAV4FCU8_9GAST</name>
<gene>
    <name evidence="1" type="ORF">ElyMa_003792300</name>
</gene>
<reference evidence="1 2" key="1">
    <citation type="journal article" date="2021" name="Elife">
        <title>Chloroplast acquisition without the gene transfer in kleptoplastic sea slugs, Plakobranchus ocellatus.</title>
        <authorList>
            <person name="Maeda T."/>
            <person name="Takahashi S."/>
            <person name="Yoshida T."/>
            <person name="Shimamura S."/>
            <person name="Takaki Y."/>
            <person name="Nagai Y."/>
            <person name="Toyoda A."/>
            <person name="Suzuki Y."/>
            <person name="Arimoto A."/>
            <person name="Ishii H."/>
            <person name="Satoh N."/>
            <person name="Nishiyama T."/>
            <person name="Hasebe M."/>
            <person name="Maruyama T."/>
            <person name="Minagawa J."/>
            <person name="Obokata J."/>
            <person name="Shigenobu S."/>
        </authorList>
    </citation>
    <scope>NUCLEOTIDE SEQUENCE [LARGE SCALE GENOMIC DNA]</scope>
</reference>
<evidence type="ECO:0000313" key="2">
    <source>
        <dbReference type="Proteomes" id="UP000762676"/>
    </source>
</evidence>
<dbReference type="Proteomes" id="UP000762676">
    <property type="component" value="Unassembled WGS sequence"/>
</dbReference>
<dbReference type="EMBL" id="BMAT01007760">
    <property type="protein sequence ID" value="GFR70710.1"/>
    <property type="molecule type" value="Genomic_DNA"/>
</dbReference>
<comment type="caution">
    <text evidence="1">The sequence shown here is derived from an EMBL/GenBank/DDBJ whole genome shotgun (WGS) entry which is preliminary data.</text>
</comment>